<comment type="caution">
    <text evidence="2">The sequence shown here is derived from an EMBL/GenBank/DDBJ whole genome shotgun (WGS) entry which is preliminary data.</text>
</comment>
<feature type="region of interest" description="Disordered" evidence="1">
    <location>
        <begin position="217"/>
        <end position="239"/>
    </location>
</feature>
<accession>A0A9D3SHS1</accession>
<feature type="compositionally biased region" description="Basic and acidic residues" evidence="1">
    <location>
        <begin position="758"/>
        <end position="775"/>
    </location>
</feature>
<feature type="region of interest" description="Disordered" evidence="1">
    <location>
        <begin position="649"/>
        <end position="674"/>
    </location>
</feature>
<dbReference type="AlphaFoldDB" id="A0A9D3SHS1"/>
<sequence length="775" mass="86051">MDPLEETHTDTDRAGEIADCRISMDVESESWRRQPMLQRQAGQDERPWNRPPRAARPHSCIEGKLKDEWLQTFNSLQTNEGLPYLQKNNTPRSESPSLVASSRSSLESLCSGLERKEKVQIKTGPNTQRAKVCCLAPVQIGWLPLQRHVVRKERPNNDAAQQDGNSCKVKLKPPITPVLRCSSVRANGSELGEWTGVRGMSGAFSLQADAKRKATLAERDQDTTLDRATSVQNSTSPDRFLWQTPVHRRRSVPQVSLLTEPSVGGRTSLKHSSSISSITITSRKVIRSSSLPDTSMSDQDRNREPSPMALNNHIKDPDLTNPLYPTKIIPQRKAVVVKITEQRVETSRFLHPGAKNGPVYSHPSTRTTGDHYFSHFSTRRSSDLTSSSLYKPSVAFLGATGRNNHIPEMSTMTHTERHSRVPFCLATQEPQIPVVLRRKAAIIKVHEERDSSSSDDVNHRWKAAYRHSFTDFKPQSDNTHTLSGSKMRDLSGSTKLYKSTMSLHLTSTNGAPLDDSLTRGSQPRRPASCYASLFSPVEPRAEGSQDVTDHSTVLPHETNIDLACSTASSLNRCWSTERGAGSHDKIYPRTESSASDKGQSKRESALLRNQPLTLIKMPDSTTHETHDAIVALNAAAIIANIKLQSEQKKKIQTSGNTDGQKGPASLRKAAGASADEANIAERSVTASCPVESEIAAQTKTRHAEFASLVTTHDALLSQPHTLREAPEHQRSDFIRQSQAQERQHLLNTHTPQHNHQHLVRDREKVLDPVLNRGKD</sequence>
<reference evidence="2 3" key="1">
    <citation type="submission" date="2021-06" db="EMBL/GenBank/DDBJ databases">
        <title>Chromosome-level genome assembly of the red-tail catfish (Hemibagrus wyckioides).</title>
        <authorList>
            <person name="Shao F."/>
        </authorList>
    </citation>
    <scope>NUCLEOTIDE SEQUENCE [LARGE SCALE GENOMIC DNA]</scope>
    <source>
        <strain evidence="2">EC202008001</strain>
        <tissue evidence="2">Blood</tissue>
    </source>
</reference>
<proteinExistence type="predicted"/>
<evidence type="ECO:0000313" key="3">
    <source>
        <dbReference type="Proteomes" id="UP000824219"/>
    </source>
</evidence>
<organism evidence="2 3">
    <name type="scientific">Hemibagrus wyckioides</name>
    <dbReference type="NCBI Taxonomy" id="337641"/>
    <lineage>
        <taxon>Eukaryota</taxon>
        <taxon>Metazoa</taxon>
        <taxon>Chordata</taxon>
        <taxon>Craniata</taxon>
        <taxon>Vertebrata</taxon>
        <taxon>Euteleostomi</taxon>
        <taxon>Actinopterygii</taxon>
        <taxon>Neopterygii</taxon>
        <taxon>Teleostei</taxon>
        <taxon>Ostariophysi</taxon>
        <taxon>Siluriformes</taxon>
        <taxon>Bagridae</taxon>
        <taxon>Hemibagrus</taxon>
    </lineage>
</organism>
<feature type="region of interest" description="Disordered" evidence="1">
    <location>
        <begin position="749"/>
        <end position="775"/>
    </location>
</feature>
<feature type="region of interest" description="Disordered" evidence="1">
    <location>
        <begin position="81"/>
        <end position="100"/>
    </location>
</feature>
<feature type="compositionally biased region" description="Polar residues" evidence="1">
    <location>
        <begin position="81"/>
        <end position="91"/>
    </location>
</feature>
<gene>
    <name evidence="2" type="ORF">KOW79_011192</name>
</gene>
<name>A0A9D3SHS1_9TELE</name>
<evidence type="ECO:0000256" key="1">
    <source>
        <dbReference type="SAM" id="MobiDB-lite"/>
    </source>
</evidence>
<keyword evidence="3" id="KW-1185">Reference proteome</keyword>
<dbReference type="OrthoDB" id="8899035at2759"/>
<protein>
    <submittedName>
        <fullName evidence="2">Uncharacterized protein</fullName>
    </submittedName>
</protein>
<evidence type="ECO:0000313" key="2">
    <source>
        <dbReference type="EMBL" id="KAG7324876.1"/>
    </source>
</evidence>
<feature type="region of interest" description="Disordered" evidence="1">
    <location>
        <begin position="26"/>
        <end position="58"/>
    </location>
</feature>
<dbReference type="EMBL" id="JAHKSW010000013">
    <property type="protein sequence ID" value="KAG7324876.1"/>
    <property type="molecule type" value="Genomic_DNA"/>
</dbReference>
<feature type="region of interest" description="Disordered" evidence="1">
    <location>
        <begin position="505"/>
        <end position="527"/>
    </location>
</feature>
<feature type="compositionally biased region" description="Polar residues" evidence="1">
    <location>
        <begin position="226"/>
        <end position="237"/>
    </location>
</feature>
<feature type="region of interest" description="Disordered" evidence="1">
    <location>
        <begin position="286"/>
        <end position="318"/>
    </location>
</feature>
<feature type="region of interest" description="Disordered" evidence="1">
    <location>
        <begin position="578"/>
        <end position="607"/>
    </location>
</feature>
<dbReference type="Proteomes" id="UP000824219">
    <property type="component" value="Linkage Group LG13"/>
</dbReference>